<accession>A0A2J6T7J6</accession>
<protein>
    <submittedName>
        <fullName evidence="2">Uncharacterized protein</fullName>
    </submittedName>
</protein>
<name>A0A2J6T7J6_9HELO</name>
<sequence>MKILSPQTREFGKNRGAAAERQELELELDLDLELELELELGLGLGLELELELELESAGCSSQVMSFEEGNERTDGLTDRTNVRSTARTMKEAEITCSCNSYGRRQGAVPRTSPQEKKTEKDTDMHACKHAGTDLPDRSFSFSLLTPPAPHCTCTLPPSDQVVLDWTGEIGFDPHADHTAEVCLRSTIKEPPAATLRNSRFDSIMQRGEEGLNVPQRQEHSGLFLRHCSITPLYNQLKPFSCNSLTPAGRCGYK</sequence>
<dbReference type="RefSeq" id="XP_024735891.1">
    <property type="nucleotide sequence ID" value="XM_024886929.1"/>
</dbReference>
<dbReference type="AlphaFoldDB" id="A0A2J6T7J6"/>
<dbReference type="Proteomes" id="UP000235371">
    <property type="component" value="Unassembled WGS sequence"/>
</dbReference>
<gene>
    <name evidence="2" type="ORF">K444DRAFT_664166</name>
</gene>
<proteinExistence type="predicted"/>
<evidence type="ECO:0000313" key="2">
    <source>
        <dbReference type="EMBL" id="PMD58987.1"/>
    </source>
</evidence>
<evidence type="ECO:0000313" key="3">
    <source>
        <dbReference type="Proteomes" id="UP000235371"/>
    </source>
</evidence>
<feature type="compositionally biased region" description="Basic and acidic residues" evidence="1">
    <location>
        <begin position="113"/>
        <end position="123"/>
    </location>
</feature>
<organism evidence="2 3">
    <name type="scientific">Hyaloscypha bicolor E</name>
    <dbReference type="NCBI Taxonomy" id="1095630"/>
    <lineage>
        <taxon>Eukaryota</taxon>
        <taxon>Fungi</taxon>
        <taxon>Dikarya</taxon>
        <taxon>Ascomycota</taxon>
        <taxon>Pezizomycotina</taxon>
        <taxon>Leotiomycetes</taxon>
        <taxon>Helotiales</taxon>
        <taxon>Hyaloscyphaceae</taxon>
        <taxon>Hyaloscypha</taxon>
        <taxon>Hyaloscypha bicolor</taxon>
    </lineage>
</organism>
<dbReference type="InParanoid" id="A0A2J6T7J6"/>
<feature type="region of interest" description="Disordered" evidence="1">
    <location>
        <begin position="104"/>
        <end position="123"/>
    </location>
</feature>
<reference evidence="2 3" key="1">
    <citation type="submission" date="2016-04" db="EMBL/GenBank/DDBJ databases">
        <title>A degradative enzymes factory behind the ericoid mycorrhizal symbiosis.</title>
        <authorList>
            <consortium name="DOE Joint Genome Institute"/>
            <person name="Martino E."/>
            <person name="Morin E."/>
            <person name="Grelet G."/>
            <person name="Kuo A."/>
            <person name="Kohler A."/>
            <person name="Daghino S."/>
            <person name="Barry K."/>
            <person name="Choi C."/>
            <person name="Cichocki N."/>
            <person name="Clum A."/>
            <person name="Copeland A."/>
            <person name="Hainaut M."/>
            <person name="Haridas S."/>
            <person name="Labutti K."/>
            <person name="Lindquist E."/>
            <person name="Lipzen A."/>
            <person name="Khouja H.-R."/>
            <person name="Murat C."/>
            <person name="Ohm R."/>
            <person name="Olson A."/>
            <person name="Spatafora J."/>
            <person name="Veneault-Fourrey C."/>
            <person name="Henrissat B."/>
            <person name="Grigoriev I."/>
            <person name="Martin F."/>
            <person name="Perotto S."/>
        </authorList>
    </citation>
    <scope>NUCLEOTIDE SEQUENCE [LARGE SCALE GENOMIC DNA]</scope>
    <source>
        <strain evidence="2 3">E</strain>
    </source>
</reference>
<keyword evidence="3" id="KW-1185">Reference proteome</keyword>
<dbReference type="EMBL" id="KZ613817">
    <property type="protein sequence ID" value="PMD58987.1"/>
    <property type="molecule type" value="Genomic_DNA"/>
</dbReference>
<dbReference type="GeneID" id="36595006"/>
<evidence type="ECO:0000256" key="1">
    <source>
        <dbReference type="SAM" id="MobiDB-lite"/>
    </source>
</evidence>